<name>A0A8S9HUH5_BRACR</name>
<dbReference type="Gene3D" id="1.10.8.60">
    <property type="match status" value="1"/>
</dbReference>
<protein>
    <submittedName>
        <fullName evidence="1">Uncharacterized protein</fullName>
    </submittedName>
</protein>
<comment type="caution">
    <text evidence="1">The sequence shown here is derived from an EMBL/GenBank/DDBJ whole genome shotgun (WGS) entry which is preliminary data.</text>
</comment>
<proteinExistence type="predicted"/>
<evidence type="ECO:0000313" key="1">
    <source>
        <dbReference type="EMBL" id="KAF2560627.1"/>
    </source>
</evidence>
<gene>
    <name evidence="1" type="ORF">F2Q70_00014793</name>
</gene>
<dbReference type="AlphaFoldDB" id="A0A8S9HUH5"/>
<accession>A0A8S9HUH5</accession>
<organism evidence="1">
    <name type="scientific">Brassica cretica</name>
    <name type="common">Mustard</name>
    <dbReference type="NCBI Taxonomy" id="69181"/>
    <lineage>
        <taxon>Eukaryota</taxon>
        <taxon>Viridiplantae</taxon>
        <taxon>Streptophyta</taxon>
        <taxon>Embryophyta</taxon>
        <taxon>Tracheophyta</taxon>
        <taxon>Spermatophyta</taxon>
        <taxon>Magnoliopsida</taxon>
        <taxon>eudicotyledons</taxon>
        <taxon>Gunneridae</taxon>
        <taxon>Pentapetalae</taxon>
        <taxon>rosids</taxon>
        <taxon>malvids</taxon>
        <taxon>Brassicales</taxon>
        <taxon>Brassicaceae</taxon>
        <taxon>Brassiceae</taxon>
        <taxon>Brassica</taxon>
    </lineage>
</organism>
<reference evidence="1" key="1">
    <citation type="submission" date="2019-12" db="EMBL/GenBank/DDBJ databases">
        <title>Genome sequencing and annotation of Brassica cretica.</title>
        <authorList>
            <person name="Studholme D.J."/>
            <person name="Sarris P.F."/>
        </authorList>
    </citation>
    <scope>NUCLEOTIDE SEQUENCE</scope>
    <source>
        <strain evidence="1">PFS-102/07</strain>
        <tissue evidence="1">Leaf</tissue>
    </source>
</reference>
<sequence>MVSTIKNDATGEKIVTRVVGQIAAICQEAGMHAVRKNRYVILPKDFEKGYRSNVKKPDTDFEFYK</sequence>
<dbReference type="EMBL" id="QGKY02001250">
    <property type="protein sequence ID" value="KAF2560627.1"/>
    <property type="molecule type" value="Genomic_DNA"/>
</dbReference>